<dbReference type="InterPro" id="IPR025345">
    <property type="entry name" value="DUF4249"/>
</dbReference>
<dbReference type="EMBL" id="CP055156">
    <property type="protein sequence ID" value="QNF34926.1"/>
    <property type="molecule type" value="Genomic_DNA"/>
</dbReference>
<keyword evidence="2" id="KW-1185">Reference proteome</keyword>
<organism evidence="1 2">
    <name type="scientific">Adhaeribacter swui</name>
    <dbReference type="NCBI Taxonomy" id="2086471"/>
    <lineage>
        <taxon>Bacteria</taxon>
        <taxon>Pseudomonadati</taxon>
        <taxon>Bacteroidota</taxon>
        <taxon>Cytophagia</taxon>
        <taxon>Cytophagales</taxon>
        <taxon>Hymenobacteraceae</taxon>
        <taxon>Adhaeribacter</taxon>
    </lineage>
</organism>
<proteinExistence type="predicted"/>
<dbReference type="KEGG" id="aswu:HUW51_20180"/>
<dbReference type="Pfam" id="PF14054">
    <property type="entry name" value="DUF4249"/>
    <property type="match status" value="1"/>
</dbReference>
<dbReference type="PROSITE" id="PS51257">
    <property type="entry name" value="PROKAR_LIPOPROTEIN"/>
    <property type="match status" value="1"/>
</dbReference>
<accession>A0A7G7GCP2</accession>
<reference evidence="1 2" key="1">
    <citation type="journal article" date="2018" name="Int. J. Syst. Evol. Microbiol.">
        <title>Adhaeribacter swui sp. nov., isolated from wet mud.</title>
        <authorList>
            <person name="Kim D.U."/>
            <person name="Kim K.W."/>
            <person name="Kang M.S."/>
            <person name="Kim J.Y."/>
            <person name="Jang J.H."/>
            <person name="Kim M.K."/>
        </authorList>
    </citation>
    <scope>NUCLEOTIDE SEQUENCE [LARGE SCALE GENOMIC DNA]</scope>
    <source>
        <strain evidence="1 2">KCTC 52873</strain>
    </source>
</reference>
<sequence>MLIKNSRIYFWILLAFTSCIDPVEMHLEPQPEQLVVEGLLTNEAVQAPIKLSYTQRYTKEIGNVARKARYATVYVTDQNNTRYNYYENEPGNYIPESFTGTIGNTYTLHIITEDKKEYLSAPEKMLPTSPVDGLSAELRSRQVINPAGIEVTEYAFQTFVNTSDPADEKNFYMWRWIGTYEVHTQPQDHTRDVQGTPVPDPLPCCAICWVTEGHQNISVRNDALVNGNKIIKQPIAYLPVLPENFNFKYHLQVKQYSLSESAFNFWRILTSQVTGVGSVQDPPPASIPGNIRNINDENETVMGYFGASAVSTNTLFINRTEFPFAISRYIYADDCRTLKNSTATKPDFW</sequence>
<evidence type="ECO:0000313" key="1">
    <source>
        <dbReference type="EMBL" id="QNF34926.1"/>
    </source>
</evidence>
<evidence type="ECO:0000313" key="2">
    <source>
        <dbReference type="Proteomes" id="UP000515237"/>
    </source>
</evidence>
<protein>
    <submittedName>
        <fullName evidence="1">DUF4249 domain-containing protein</fullName>
    </submittedName>
</protein>
<dbReference type="AlphaFoldDB" id="A0A7G7GCP2"/>
<name>A0A7G7GCP2_9BACT</name>
<dbReference type="RefSeq" id="WP_185271419.1">
    <property type="nucleotide sequence ID" value="NZ_CP055156.1"/>
</dbReference>
<dbReference type="Proteomes" id="UP000515237">
    <property type="component" value="Chromosome"/>
</dbReference>
<gene>
    <name evidence="1" type="ORF">HUW51_20180</name>
</gene>